<protein>
    <submittedName>
        <fullName evidence="3">Uncharacterized protein</fullName>
    </submittedName>
</protein>
<dbReference type="AlphaFoldDB" id="A0A4P7KYB8"/>
<dbReference type="KEGG" id="ans:ArsFIN_11860"/>
<evidence type="ECO:0000313" key="1">
    <source>
        <dbReference type="EMBL" id="QBY42628.1"/>
    </source>
</evidence>
<sequence length="68" mass="8153">MKWRPKIGCQVYLNINYRHRNIKPASANTKQTTPASKRLAFLSAYQGKERIFYLSRVRQKIDAYKTFW</sequence>
<evidence type="ECO:0000313" key="5">
    <source>
        <dbReference type="Proteomes" id="UP000295134"/>
    </source>
</evidence>
<evidence type="ECO:0000313" key="4">
    <source>
        <dbReference type="EMBL" id="QBY44758.1"/>
    </source>
</evidence>
<dbReference type="EMBL" id="CP038613">
    <property type="protein sequence ID" value="QBY42628.1"/>
    <property type="molecule type" value="Genomic_DNA"/>
</dbReference>
<accession>A0A4P7KYB8</accession>
<dbReference type="EMBL" id="CP038613">
    <property type="protein sequence ID" value="QBY43487.1"/>
    <property type="molecule type" value="Genomic_DNA"/>
</dbReference>
<evidence type="ECO:0000313" key="3">
    <source>
        <dbReference type="EMBL" id="QBY43700.1"/>
    </source>
</evidence>
<dbReference type="EMBL" id="CP038613">
    <property type="protein sequence ID" value="QBY44758.1"/>
    <property type="molecule type" value="Genomic_DNA"/>
</dbReference>
<evidence type="ECO:0000313" key="2">
    <source>
        <dbReference type="EMBL" id="QBY43487.1"/>
    </source>
</evidence>
<gene>
    <name evidence="1" type="ORF">ArsFIN_11860</name>
    <name evidence="2" type="ORF">ArsFIN_20540</name>
    <name evidence="3" type="ORF">ArsFIN_22680</name>
    <name evidence="4" type="ORF">ArsFIN_33440</name>
</gene>
<dbReference type="KEGG" id="ans:ArsFIN_33440"/>
<reference evidence="3 5" key="1">
    <citation type="submission" date="2019-03" db="EMBL/GenBank/DDBJ databases">
        <title>Long-read sequencing reveals hyperdense prophage content in a complex bacterial symbiont genome.</title>
        <authorList>
            <person name="Frost C.L."/>
            <person name="Siozios S."/>
            <person name="Nadal-Jimenez P."/>
            <person name="Brockhurst M.A."/>
            <person name="King K.C."/>
            <person name="Darby A.C."/>
            <person name="Hurst G.D.D."/>
        </authorList>
    </citation>
    <scope>NUCLEOTIDE SEQUENCE [LARGE SCALE GENOMIC DNA]</scope>
    <source>
        <strain evidence="3 5">FIN</strain>
    </source>
</reference>
<dbReference type="KEGG" id="ans:ArsFIN_22680"/>
<dbReference type="EMBL" id="CP038613">
    <property type="protein sequence ID" value="QBY43700.1"/>
    <property type="molecule type" value="Genomic_DNA"/>
</dbReference>
<dbReference type="KEGG" id="ans:ArsFIN_20540"/>
<dbReference type="Proteomes" id="UP000295134">
    <property type="component" value="Chromosome"/>
</dbReference>
<proteinExistence type="predicted"/>
<name>A0A4P7KYB8_9GAMM</name>
<organism evidence="3 5">
    <name type="scientific">Arsenophonus nasoniae</name>
    <name type="common">son-killer infecting Nasonia vitripennis</name>
    <dbReference type="NCBI Taxonomy" id="638"/>
    <lineage>
        <taxon>Bacteria</taxon>
        <taxon>Pseudomonadati</taxon>
        <taxon>Pseudomonadota</taxon>
        <taxon>Gammaproteobacteria</taxon>
        <taxon>Enterobacterales</taxon>
        <taxon>Morganellaceae</taxon>
        <taxon>Arsenophonus</taxon>
    </lineage>
</organism>